<evidence type="ECO:0000313" key="3">
    <source>
        <dbReference type="Proteomes" id="UP000499080"/>
    </source>
</evidence>
<gene>
    <name evidence="2" type="ORF">AVEN_20046_1</name>
</gene>
<evidence type="ECO:0008006" key="4">
    <source>
        <dbReference type="Google" id="ProtNLM"/>
    </source>
</evidence>
<proteinExistence type="predicted"/>
<dbReference type="Proteomes" id="UP000499080">
    <property type="component" value="Unassembled WGS sequence"/>
</dbReference>
<evidence type="ECO:0000313" key="2">
    <source>
        <dbReference type="EMBL" id="GBL56179.1"/>
    </source>
</evidence>
<dbReference type="EMBL" id="BGPR01075590">
    <property type="protein sequence ID" value="GBL56179.1"/>
    <property type="molecule type" value="Genomic_DNA"/>
</dbReference>
<organism evidence="2 3">
    <name type="scientific">Araneus ventricosus</name>
    <name type="common">Orbweaver spider</name>
    <name type="synonym">Epeira ventricosa</name>
    <dbReference type="NCBI Taxonomy" id="182803"/>
    <lineage>
        <taxon>Eukaryota</taxon>
        <taxon>Metazoa</taxon>
        <taxon>Ecdysozoa</taxon>
        <taxon>Arthropoda</taxon>
        <taxon>Chelicerata</taxon>
        <taxon>Arachnida</taxon>
        <taxon>Araneae</taxon>
        <taxon>Araneomorphae</taxon>
        <taxon>Entelegynae</taxon>
        <taxon>Araneoidea</taxon>
        <taxon>Araneidae</taxon>
        <taxon>Araneus</taxon>
    </lineage>
</organism>
<name>A0A4Y1ZL58_ARAVE</name>
<feature type="region of interest" description="Disordered" evidence="1">
    <location>
        <begin position="1"/>
        <end position="25"/>
    </location>
</feature>
<evidence type="ECO:0000256" key="1">
    <source>
        <dbReference type="SAM" id="MobiDB-lite"/>
    </source>
</evidence>
<accession>A0A4Y1ZL58</accession>
<keyword evidence="3" id="KW-1185">Reference proteome</keyword>
<dbReference type="AlphaFoldDB" id="A0A4Y1ZL58"/>
<reference evidence="2 3" key="1">
    <citation type="journal article" date="2019" name="Sci. Rep.">
        <title>Orb-weaving spider Araneus ventricosus genome elucidates the spidroin gene catalogue.</title>
        <authorList>
            <person name="Kono N."/>
            <person name="Nakamura H."/>
            <person name="Ohtoshi R."/>
            <person name="Moran D.A.P."/>
            <person name="Shinohara A."/>
            <person name="Yoshida Y."/>
            <person name="Fujiwara M."/>
            <person name="Mori M."/>
            <person name="Tomita M."/>
            <person name="Arakawa K."/>
        </authorList>
    </citation>
    <scope>NUCLEOTIDE SEQUENCE [LARGE SCALE GENOMIC DNA]</scope>
</reference>
<comment type="caution">
    <text evidence="2">The sequence shown here is derived from an EMBL/GenBank/DDBJ whole genome shotgun (WGS) entry which is preliminary data.</text>
</comment>
<protein>
    <recommendedName>
        <fullName evidence="4">Tc3 transposase DNA binding domain-containing protein</fullName>
    </recommendedName>
</protein>
<sequence length="166" mass="18238">MYGSNTTAPLRTRNQVSNNTFGTHSSNKSSGMVVANIHQTASVCNPSTNIAGTSKPYYGCLCQRVTCHVVERSEESSYDDASKIGCMRAKQKSVSEIADAFKRSERGIYQILAHSEGFKRKSRSGKPRVTSWSNDRRVGNLASTGNYFPSRIKNIIGGQISKKTIH</sequence>